<gene>
    <name evidence="1" type="ordered locus">TKWG_18900</name>
</gene>
<dbReference type="EMBL" id="CP003555">
    <property type="protein sequence ID" value="AFK63607.1"/>
    <property type="molecule type" value="Genomic_DNA"/>
</dbReference>
<dbReference type="STRING" id="1036672.TKWG_18900"/>
<organism evidence="1 2">
    <name type="scientific">Advenella kashmirensis (strain DSM 17095 / LMG 22695 / WT001)</name>
    <name type="common">Tetrathiobacter kashmirensis</name>
    <dbReference type="NCBI Taxonomy" id="1036672"/>
    <lineage>
        <taxon>Bacteria</taxon>
        <taxon>Pseudomonadati</taxon>
        <taxon>Pseudomonadota</taxon>
        <taxon>Betaproteobacteria</taxon>
        <taxon>Burkholderiales</taxon>
        <taxon>Alcaligenaceae</taxon>
    </lineage>
</organism>
<dbReference type="AlphaFoldDB" id="I3UF19"/>
<evidence type="ECO:0000313" key="2">
    <source>
        <dbReference type="Proteomes" id="UP000005267"/>
    </source>
</evidence>
<evidence type="ECO:0000313" key="1">
    <source>
        <dbReference type="EMBL" id="AFK63607.1"/>
    </source>
</evidence>
<sequence>MNAADIAHSIYVTYEDGKIVSLDTQLPGTEKSFVLEAGGTVVLRCWIHPVIRQELQVTLS</sequence>
<protein>
    <submittedName>
        <fullName evidence="1">Methylamine utilization protein mauL</fullName>
    </submittedName>
</protein>
<dbReference type="KEGG" id="aka:TKWG_18900"/>
<name>I3UF19_ADVKW</name>
<reference evidence="2" key="2">
    <citation type="journal article" date="2013" name="PLoS ONE">
        <title>Genome implosion elicits host-confinement in Alcaligenaceae: evidence from the comparative genomics of Tetrathiobacter kashmirensis, a pathogen in the making.</title>
        <authorList>
            <person name="Ghosh W."/>
            <person name="Alam M."/>
            <person name="Roy C."/>
            <person name="Pyne P."/>
            <person name="George A."/>
            <person name="Chakraborty R."/>
            <person name="Majumder S."/>
            <person name="Agarwal A."/>
            <person name="Chakraborty S."/>
            <person name="Majumdar S."/>
            <person name="Gupta S.K."/>
        </authorList>
    </citation>
    <scope>NUCLEOTIDE SEQUENCE [LARGE SCALE GENOMIC DNA]</scope>
    <source>
        <strain evidence="2">WT001</strain>
    </source>
</reference>
<keyword evidence="2" id="KW-1185">Reference proteome</keyword>
<dbReference type="OrthoDB" id="9757546at2"/>
<dbReference type="HOGENOM" id="CLU_2930775_0_0_4"/>
<accession>I3UF19</accession>
<proteinExistence type="predicted"/>
<reference evidence="1 2" key="1">
    <citation type="journal article" date="2011" name="J. Bacteriol.">
        <title>Whole-genome shotgun sequencing of the sulfur-oxidizing chemoautotroph Tetrathiobacter kashmirensis.</title>
        <authorList>
            <person name="Ghosh W."/>
            <person name="George A."/>
            <person name="Agarwal A."/>
            <person name="Raj P."/>
            <person name="Alam M."/>
            <person name="Pyne P."/>
            <person name="Das Gupta S.K."/>
        </authorList>
    </citation>
    <scope>NUCLEOTIDE SEQUENCE [LARGE SCALE GENOMIC DNA]</scope>
    <source>
        <strain evidence="1 2">WT001</strain>
    </source>
</reference>
<dbReference type="Proteomes" id="UP000005267">
    <property type="component" value="Chromosome"/>
</dbReference>